<evidence type="ECO:0000313" key="1">
    <source>
        <dbReference type="EMBL" id="SVA45800.1"/>
    </source>
</evidence>
<accession>A0A381VZT4</accession>
<reference evidence="1" key="1">
    <citation type="submission" date="2018-05" db="EMBL/GenBank/DDBJ databases">
        <authorList>
            <person name="Lanie J.A."/>
            <person name="Ng W.-L."/>
            <person name="Kazmierczak K.M."/>
            <person name="Andrzejewski T.M."/>
            <person name="Davidsen T.M."/>
            <person name="Wayne K.J."/>
            <person name="Tettelin H."/>
            <person name="Glass J.I."/>
            <person name="Rusch D."/>
            <person name="Podicherti R."/>
            <person name="Tsui H.-C.T."/>
            <person name="Winkler M.E."/>
        </authorList>
    </citation>
    <scope>NUCLEOTIDE SEQUENCE</scope>
</reference>
<dbReference type="AlphaFoldDB" id="A0A381VZT4"/>
<proteinExistence type="predicted"/>
<organism evidence="1">
    <name type="scientific">marine metagenome</name>
    <dbReference type="NCBI Taxonomy" id="408172"/>
    <lineage>
        <taxon>unclassified sequences</taxon>
        <taxon>metagenomes</taxon>
        <taxon>ecological metagenomes</taxon>
    </lineage>
</organism>
<protein>
    <submittedName>
        <fullName evidence="1">Uncharacterized protein</fullName>
    </submittedName>
</protein>
<gene>
    <name evidence="1" type="ORF">METZ01_LOCUS98654</name>
</gene>
<dbReference type="EMBL" id="UINC01010280">
    <property type="protein sequence ID" value="SVA45800.1"/>
    <property type="molecule type" value="Genomic_DNA"/>
</dbReference>
<sequence>MTVIKSPFEAQHGYKSPGFTVDGLGNVTVRTLTYTVAEETVVSGDFIIRWIGAGQNSKFTIDTYFVSGTTTLQENPAIALTRGEAYTFTLILTGADITFNVMQDDANTPGEKSAYSDGLKWISEDGQTELIGGDVGAQIDGKITFTVPANAPSTLYYADADGNPAGVITVADPTISGIGSFSSILTTGDLTAQGENATITLAPVGSSGTVVINPSNGGTINNIDVNALQLTASDNVTLSGLNATVSIAPSGLGTVDINPATTGALNNVTIGATKAVSGSFLGLTSQSGTLNNTMIGNVTPTTASFTTATATKSPTGPTQVTNKKYVDATASALAIALGV</sequence>
<name>A0A381VZT4_9ZZZZ</name>